<evidence type="ECO:0000256" key="1">
    <source>
        <dbReference type="SAM" id="SignalP"/>
    </source>
</evidence>
<feature type="chain" id="PRO_5043562781" description="ATP synthase F0 subunit 8" evidence="1">
    <location>
        <begin position="21"/>
        <end position="39"/>
    </location>
</feature>
<accession>A0AAV5JI51</accession>
<proteinExistence type="predicted"/>
<reference evidence="2 3" key="1">
    <citation type="journal article" date="2021" name="Commun. Biol.">
        <title>The genome of Shorea leprosula (Dipterocarpaceae) highlights the ecological relevance of drought in aseasonal tropical rainforests.</title>
        <authorList>
            <person name="Ng K.K.S."/>
            <person name="Kobayashi M.J."/>
            <person name="Fawcett J.A."/>
            <person name="Hatakeyama M."/>
            <person name="Paape T."/>
            <person name="Ng C.H."/>
            <person name="Ang C.C."/>
            <person name="Tnah L.H."/>
            <person name="Lee C.T."/>
            <person name="Nishiyama T."/>
            <person name="Sese J."/>
            <person name="O'Brien M.J."/>
            <person name="Copetti D."/>
            <person name="Mohd Noor M.I."/>
            <person name="Ong R.C."/>
            <person name="Putra M."/>
            <person name="Sireger I.Z."/>
            <person name="Indrioko S."/>
            <person name="Kosugi Y."/>
            <person name="Izuno A."/>
            <person name="Isagi Y."/>
            <person name="Lee S.L."/>
            <person name="Shimizu K.K."/>
        </authorList>
    </citation>
    <scope>NUCLEOTIDE SEQUENCE [LARGE SCALE GENOMIC DNA]</scope>
    <source>
        <strain evidence="2">214</strain>
    </source>
</reference>
<evidence type="ECO:0000313" key="2">
    <source>
        <dbReference type="EMBL" id="GKV11207.1"/>
    </source>
</evidence>
<dbReference type="AlphaFoldDB" id="A0AAV5JI51"/>
<feature type="signal peptide" evidence="1">
    <location>
        <begin position="1"/>
        <end position="20"/>
    </location>
</feature>
<organism evidence="2 3">
    <name type="scientific">Rubroshorea leprosula</name>
    <dbReference type="NCBI Taxonomy" id="152421"/>
    <lineage>
        <taxon>Eukaryota</taxon>
        <taxon>Viridiplantae</taxon>
        <taxon>Streptophyta</taxon>
        <taxon>Embryophyta</taxon>
        <taxon>Tracheophyta</taxon>
        <taxon>Spermatophyta</taxon>
        <taxon>Magnoliopsida</taxon>
        <taxon>eudicotyledons</taxon>
        <taxon>Gunneridae</taxon>
        <taxon>Pentapetalae</taxon>
        <taxon>rosids</taxon>
        <taxon>malvids</taxon>
        <taxon>Malvales</taxon>
        <taxon>Dipterocarpaceae</taxon>
        <taxon>Rubroshorea</taxon>
    </lineage>
</organism>
<sequence>MLQLLPFLILQLMLPFKVLTVLMTQSWHPIRERDEERQN</sequence>
<keyword evidence="1" id="KW-0732">Signal</keyword>
<keyword evidence="3" id="KW-1185">Reference proteome</keyword>
<dbReference type="EMBL" id="BPVZ01000033">
    <property type="protein sequence ID" value="GKV11207.1"/>
    <property type="molecule type" value="Genomic_DNA"/>
</dbReference>
<gene>
    <name evidence="2" type="ORF">SLEP1_g22478</name>
</gene>
<evidence type="ECO:0000313" key="3">
    <source>
        <dbReference type="Proteomes" id="UP001054252"/>
    </source>
</evidence>
<evidence type="ECO:0008006" key="4">
    <source>
        <dbReference type="Google" id="ProtNLM"/>
    </source>
</evidence>
<protein>
    <recommendedName>
        <fullName evidence="4">ATP synthase F0 subunit 8</fullName>
    </recommendedName>
</protein>
<comment type="caution">
    <text evidence="2">The sequence shown here is derived from an EMBL/GenBank/DDBJ whole genome shotgun (WGS) entry which is preliminary data.</text>
</comment>
<name>A0AAV5JI51_9ROSI</name>
<dbReference type="Proteomes" id="UP001054252">
    <property type="component" value="Unassembled WGS sequence"/>
</dbReference>